<sequence length="123" mass="14115">MFCCHLILGSFKTADNEVLPRTQGHIVPFSSPSSCTKKWDFFLFCLFFWVSVCVPVCVRLEGGRFDLAQSFANQSIIVMYFFRHWTIRAGIYRQANSNIAYLRLSLCMISRSVCISSCQATFE</sequence>
<dbReference type="AlphaFoldDB" id="A0A1B8XT77"/>
<accession>A0A1B8XT77</accession>
<protein>
    <submittedName>
        <fullName evidence="1">Uncharacterized protein</fullName>
    </submittedName>
</protein>
<reference evidence="1" key="1">
    <citation type="submission" date="2009-11" db="EMBL/GenBank/DDBJ databases">
        <authorList>
            <consortium name="US DOE Joint Genome Institute (JGI-PGF)"/>
            <person name="Ottilar R."/>
            <person name="Schmutz J."/>
            <person name="Salamov A."/>
            <person name="Cheng J.F."/>
            <person name="Lucas S."/>
            <person name="Pitluck S."/>
            <person name="Gundlach H."/>
            <person name="Guo Y."/>
            <person name="Haberer G."/>
            <person name="Nasrallah J."/>
            <person name="Mayer K.F.X."/>
            <person name="van de Peer Y."/>
            <person name="Weigel D."/>
            <person name="Grigoriev I.V."/>
        </authorList>
    </citation>
    <scope>NUCLEOTIDE SEQUENCE</scope>
    <source>
        <strain evidence="1">Nigerian</strain>
    </source>
</reference>
<dbReference type="EMBL" id="KV463669">
    <property type="protein sequence ID" value="OCA13864.1"/>
    <property type="molecule type" value="Genomic_DNA"/>
</dbReference>
<name>A0A1B8XT77_XENTR</name>
<evidence type="ECO:0000313" key="1">
    <source>
        <dbReference type="EMBL" id="OCA13864.1"/>
    </source>
</evidence>
<proteinExistence type="predicted"/>
<organism evidence="1">
    <name type="scientific">Xenopus tropicalis</name>
    <name type="common">Western clawed frog</name>
    <name type="synonym">Silurana tropicalis</name>
    <dbReference type="NCBI Taxonomy" id="8364"/>
    <lineage>
        <taxon>Eukaryota</taxon>
        <taxon>Metazoa</taxon>
        <taxon>Chordata</taxon>
        <taxon>Craniata</taxon>
        <taxon>Vertebrata</taxon>
        <taxon>Euteleostomi</taxon>
        <taxon>Amphibia</taxon>
        <taxon>Batrachia</taxon>
        <taxon>Anura</taxon>
        <taxon>Pipoidea</taxon>
        <taxon>Pipidae</taxon>
        <taxon>Xenopodinae</taxon>
        <taxon>Xenopus</taxon>
        <taxon>Silurana</taxon>
    </lineage>
</organism>
<gene>
    <name evidence="1" type="ORF">XENTR_v90028959mg</name>
</gene>
<reference evidence="1" key="3">
    <citation type="submission" date="2016-05" db="EMBL/GenBank/DDBJ databases">
        <title>WGS assembly of Xenopus tropicalis.</title>
        <authorList>
            <person name="Sessions A."/>
            <person name="Jenkins J."/>
            <person name="Mitros T."/>
            <person name="Lyons J.T."/>
            <person name="Dichmann D.S."/>
            <person name="Robert J."/>
            <person name="Harland R.M."/>
            <person name="Rokhsar D.S."/>
        </authorList>
    </citation>
    <scope>NUCLEOTIDE SEQUENCE</scope>
    <source>
        <strain evidence="1">Nigerian</strain>
    </source>
</reference>
<reference evidence="1" key="2">
    <citation type="journal article" date="2010" name="Science">
        <title>The genome of the Western clawed frog Xenopus tropicalis.</title>
        <authorList>
            <person name="Hellsten U."/>
            <person name="Harland R.M."/>
            <person name="Gilchrist M.J."/>
            <person name="Hendrix D."/>
            <person name="Jurka J."/>
            <person name="Kapitonov V."/>
            <person name="Ovcharenko I."/>
            <person name="Putnam N.H."/>
            <person name="Shu S."/>
            <person name="Taher L."/>
            <person name="Blitz I.L."/>
            <person name="Blumberg B."/>
            <person name="Dichmann D.S."/>
            <person name="Dubchak I."/>
            <person name="Amaya E."/>
            <person name="Detter J.C."/>
            <person name="Fletcher R."/>
            <person name="Gerhard D.S."/>
            <person name="Goodstein D."/>
            <person name="Graves T."/>
            <person name="Grigoriev I.V."/>
            <person name="Grimwood J."/>
            <person name="Kawashima T."/>
            <person name="Lindquist E."/>
            <person name="Lucas S.M."/>
            <person name="Mead P.E."/>
            <person name="Mitros T."/>
            <person name="Ogino H."/>
            <person name="Ohta Y."/>
            <person name="Poliakov A.V."/>
            <person name="Pollet N."/>
            <person name="Robert J."/>
            <person name="Salamov A."/>
            <person name="Sater A.K."/>
            <person name="Schmutz J."/>
            <person name="Terry A."/>
            <person name="Vize P.D."/>
            <person name="Warren W.C."/>
            <person name="Wells D."/>
            <person name="Wills A."/>
            <person name="Wilson R.K."/>
            <person name="Zimmerman L.B."/>
            <person name="Zorn A.M."/>
            <person name="Grainger R."/>
            <person name="Grammer T."/>
            <person name="Khokha M.K."/>
            <person name="Richardson P.M."/>
            <person name="Rokhsar D.S."/>
        </authorList>
    </citation>
    <scope>NUCLEOTIDE SEQUENCE [LARGE SCALE GENOMIC DNA]</scope>
    <source>
        <strain evidence="1">Nigerian</strain>
    </source>
</reference>